<keyword evidence="2 7" id="KW-0813">Transport</keyword>
<proteinExistence type="inferred from homology"/>
<keyword evidence="6 7" id="KW-0472">Membrane</keyword>
<feature type="transmembrane region" description="Helical" evidence="7">
    <location>
        <begin position="266"/>
        <end position="286"/>
    </location>
</feature>
<keyword evidence="5 7" id="KW-1133">Transmembrane helix</keyword>
<comment type="caution">
    <text evidence="9">The sequence shown here is derived from an EMBL/GenBank/DDBJ whole genome shotgun (WGS) entry which is preliminary data.</text>
</comment>
<sequence>MRFAGEKPTRQRFSVLAGVMLLLTLWELAGRAHLADGFVLTPAEAVRPLLDDPRVYRRAAEATFTAAAKGLLYGGGLAVLAALIADQVPPLRASADRVAALANSAPWVAVGPVVLLVAGSGAGPVAIAAIAVFFLIFVGTARGLAASPRAAHEWFTSLGAGRFRRLLTLQVPRSLPLVVEGLKLAAPAALAGAVFGEWYGAERGLGVLLVGGMRNARPEPLWAAALLCAAGGLAAYGALALIGLLLRRWFGSTIAGHEPPSRPHPVRTVVEATLFVVVLVGAWQAWITLGEVSPLVAPGPQRVFDDLRGDPGAYLAAVGHTGVTAGLGLAIGGGLAVLLAVLCWWSAVVAGIAVPGLVLMAATPLVALFPLFARVFGYSGGTVVVITSVMVLLPGFVYTRAGLAAAVAGHRDMARAFGADRRSLFTSVVVPSALPHLATGLRIAAGSSVVAAVVAESLIGRAGLGVDFTYAYSLLKMPRAFGSALVIVAVSLVVFALFGRLERLVHRRFSPAP</sequence>
<comment type="subcellular location">
    <subcellularLocation>
        <location evidence="1 7">Cell membrane</location>
        <topology evidence="1 7">Multi-pass membrane protein</topology>
    </subcellularLocation>
</comment>
<dbReference type="EMBL" id="JBITLV010000005">
    <property type="protein sequence ID" value="MFI7588770.1"/>
    <property type="molecule type" value="Genomic_DNA"/>
</dbReference>
<feature type="domain" description="ABC transmembrane type-1" evidence="8">
    <location>
        <begin position="314"/>
        <end position="498"/>
    </location>
</feature>
<feature type="transmembrane region" description="Helical" evidence="7">
    <location>
        <begin position="323"/>
        <end position="345"/>
    </location>
</feature>
<reference evidence="9 10" key="1">
    <citation type="submission" date="2024-10" db="EMBL/GenBank/DDBJ databases">
        <title>The Natural Products Discovery Center: Release of the First 8490 Sequenced Strains for Exploring Actinobacteria Biosynthetic Diversity.</title>
        <authorList>
            <person name="Kalkreuter E."/>
            <person name="Kautsar S.A."/>
            <person name="Yang D."/>
            <person name="Bader C.D."/>
            <person name="Teijaro C.N."/>
            <person name="Fluegel L."/>
            <person name="Davis C.M."/>
            <person name="Simpson J.R."/>
            <person name="Lauterbach L."/>
            <person name="Steele A.D."/>
            <person name="Gui C."/>
            <person name="Meng S."/>
            <person name="Li G."/>
            <person name="Viehrig K."/>
            <person name="Ye F."/>
            <person name="Su P."/>
            <person name="Kiefer A.F."/>
            <person name="Nichols A."/>
            <person name="Cepeda A.J."/>
            <person name="Yan W."/>
            <person name="Fan B."/>
            <person name="Jiang Y."/>
            <person name="Adhikari A."/>
            <person name="Zheng C.-J."/>
            <person name="Schuster L."/>
            <person name="Cowan T.M."/>
            <person name="Smanski M.J."/>
            <person name="Chevrette M.G."/>
            <person name="De Carvalho L.P.S."/>
            <person name="Shen B."/>
        </authorList>
    </citation>
    <scope>NUCLEOTIDE SEQUENCE [LARGE SCALE GENOMIC DNA]</scope>
    <source>
        <strain evidence="9 10">NPDC049639</strain>
    </source>
</reference>
<feature type="transmembrane region" description="Helical" evidence="7">
    <location>
        <begin position="182"/>
        <end position="201"/>
    </location>
</feature>
<feature type="transmembrane region" description="Helical" evidence="7">
    <location>
        <begin position="352"/>
        <end position="372"/>
    </location>
</feature>
<evidence type="ECO:0000256" key="2">
    <source>
        <dbReference type="ARBA" id="ARBA00022448"/>
    </source>
</evidence>
<dbReference type="RefSeq" id="WP_398282788.1">
    <property type="nucleotide sequence ID" value="NZ_JBITLV010000005.1"/>
</dbReference>
<feature type="transmembrane region" description="Helical" evidence="7">
    <location>
        <begin position="125"/>
        <end position="145"/>
    </location>
</feature>
<feature type="transmembrane region" description="Helical" evidence="7">
    <location>
        <begin position="378"/>
        <end position="398"/>
    </location>
</feature>
<organism evidence="9 10">
    <name type="scientific">Spongisporangium articulatum</name>
    <dbReference type="NCBI Taxonomy" id="3362603"/>
    <lineage>
        <taxon>Bacteria</taxon>
        <taxon>Bacillati</taxon>
        <taxon>Actinomycetota</taxon>
        <taxon>Actinomycetes</taxon>
        <taxon>Kineosporiales</taxon>
        <taxon>Kineosporiaceae</taxon>
        <taxon>Spongisporangium</taxon>
    </lineage>
</organism>
<dbReference type="Proteomes" id="UP001612915">
    <property type="component" value="Unassembled WGS sequence"/>
</dbReference>
<evidence type="ECO:0000313" key="9">
    <source>
        <dbReference type="EMBL" id="MFI7588770.1"/>
    </source>
</evidence>
<dbReference type="InterPro" id="IPR035906">
    <property type="entry name" value="MetI-like_sf"/>
</dbReference>
<accession>A0ABW8AQW7</accession>
<dbReference type="PANTHER" id="PTHR30151">
    <property type="entry name" value="ALKANE SULFONATE ABC TRANSPORTER-RELATED, MEMBRANE SUBUNIT"/>
    <property type="match status" value="1"/>
</dbReference>
<evidence type="ECO:0000256" key="7">
    <source>
        <dbReference type="RuleBase" id="RU363032"/>
    </source>
</evidence>
<evidence type="ECO:0000256" key="1">
    <source>
        <dbReference type="ARBA" id="ARBA00004651"/>
    </source>
</evidence>
<feature type="transmembrane region" description="Helical" evidence="7">
    <location>
        <begin position="66"/>
        <end position="86"/>
    </location>
</feature>
<evidence type="ECO:0000259" key="8">
    <source>
        <dbReference type="PROSITE" id="PS50928"/>
    </source>
</evidence>
<dbReference type="PANTHER" id="PTHR30151:SF41">
    <property type="entry name" value="ABC TRANSPORTER PERMEASE PROTEIN"/>
    <property type="match status" value="1"/>
</dbReference>
<feature type="transmembrane region" description="Helical" evidence="7">
    <location>
        <begin position="98"/>
        <end position="119"/>
    </location>
</feature>
<dbReference type="PROSITE" id="PS50928">
    <property type="entry name" value="ABC_TM1"/>
    <property type="match status" value="1"/>
</dbReference>
<evidence type="ECO:0000313" key="10">
    <source>
        <dbReference type="Proteomes" id="UP001612915"/>
    </source>
</evidence>
<feature type="transmembrane region" description="Helical" evidence="7">
    <location>
        <begin position="221"/>
        <end position="246"/>
    </location>
</feature>
<dbReference type="InterPro" id="IPR000515">
    <property type="entry name" value="MetI-like"/>
</dbReference>
<evidence type="ECO:0000256" key="3">
    <source>
        <dbReference type="ARBA" id="ARBA00022475"/>
    </source>
</evidence>
<feature type="transmembrane region" description="Helical" evidence="7">
    <location>
        <begin position="480"/>
        <end position="498"/>
    </location>
</feature>
<dbReference type="Gene3D" id="1.10.3720.10">
    <property type="entry name" value="MetI-like"/>
    <property type="match status" value="1"/>
</dbReference>
<dbReference type="CDD" id="cd06261">
    <property type="entry name" value="TM_PBP2"/>
    <property type="match status" value="1"/>
</dbReference>
<protein>
    <submittedName>
        <fullName evidence="9">ABC transporter permease</fullName>
    </submittedName>
</protein>
<dbReference type="SUPFAM" id="SSF161098">
    <property type="entry name" value="MetI-like"/>
    <property type="match status" value="2"/>
</dbReference>
<comment type="similarity">
    <text evidence="7">Belongs to the binding-protein-dependent transport system permease family.</text>
</comment>
<name>A0ABW8AQW7_9ACTN</name>
<dbReference type="Pfam" id="PF00528">
    <property type="entry name" value="BPD_transp_1"/>
    <property type="match status" value="2"/>
</dbReference>
<evidence type="ECO:0000256" key="6">
    <source>
        <dbReference type="ARBA" id="ARBA00023136"/>
    </source>
</evidence>
<evidence type="ECO:0000256" key="5">
    <source>
        <dbReference type="ARBA" id="ARBA00022989"/>
    </source>
</evidence>
<gene>
    <name evidence="9" type="ORF">ACIB24_17000</name>
</gene>
<keyword evidence="3" id="KW-1003">Cell membrane</keyword>
<evidence type="ECO:0000256" key="4">
    <source>
        <dbReference type="ARBA" id="ARBA00022692"/>
    </source>
</evidence>
<keyword evidence="10" id="KW-1185">Reference proteome</keyword>
<keyword evidence="4 7" id="KW-0812">Transmembrane</keyword>